<proteinExistence type="predicted"/>
<evidence type="ECO:0000256" key="1">
    <source>
        <dbReference type="SAM" id="MobiDB-lite"/>
    </source>
</evidence>
<sequence>MILLEKYHDQSLTLQESSLKVMHNQQRQTENALDLCKQMFEKLSERPSDIPPESGLLNLTQSSHNKTKLNSMDNKQQQSQQNNQPLLKGQEPPALLEYHTSSSDMDTEHKELTVPETPNFEVDFPSTSTPMEDYKRAMELAHKYALNPSMKRITHANDDDEYLTLVSKQKKLIQEGPSLHARAVNPDGSVHEVSKAISKVATNALNEEMKSIQANKVYRKIRRTKVPPKALIVKSRLVFSVKQEKDLQTMRDYDRFKVRLVAKGFTQEIGVNYLDIYSPVMKYDSLRVVLTIAGIKKWNIRQLDAKNAFLNGDLDYKRDLPDVFLNLFDINNGEITRCWCDSESVSGSDVTENSLEEGYNNISKSAIIDEGHNCSFEDETMDELVEEFYGTSFSFENDSIETTEDNVSENVILDKVMEGANFKRYIERSRYKRVKYSKDQLFLRSPLGNGEYIGWFDENGFHIVCPSNQTLFYYIPHCNSDRNESLD</sequence>
<dbReference type="OrthoDB" id="4092852at2759"/>
<feature type="compositionally biased region" description="Low complexity" evidence="1">
    <location>
        <begin position="74"/>
        <end position="84"/>
    </location>
</feature>
<dbReference type="Proteomes" id="UP000307173">
    <property type="component" value="Unassembled WGS sequence"/>
</dbReference>
<gene>
    <name evidence="3" type="ORF">CANINC_000539</name>
</gene>
<feature type="domain" description="Reverse transcriptase Ty1/copia-type" evidence="2">
    <location>
        <begin position="227"/>
        <end position="317"/>
    </location>
</feature>
<reference evidence="3 4" key="1">
    <citation type="journal article" date="2019" name="Front. Genet.">
        <title>Whole-Genome Sequencing of the Opportunistic Yeast Pathogen Candida inconspicua Uncovers Its Hybrid Origin.</title>
        <authorList>
            <person name="Mixao V."/>
            <person name="Hansen A.P."/>
            <person name="Saus E."/>
            <person name="Boekhout T."/>
            <person name="Lass-Florl C."/>
            <person name="Gabaldon T."/>
        </authorList>
    </citation>
    <scope>NUCLEOTIDE SEQUENCE [LARGE SCALE GENOMIC DNA]</scope>
    <source>
        <strain evidence="3 4">CBS 180</strain>
    </source>
</reference>
<organism evidence="3 4">
    <name type="scientific">Pichia inconspicua</name>
    <dbReference type="NCBI Taxonomy" id="52247"/>
    <lineage>
        <taxon>Eukaryota</taxon>
        <taxon>Fungi</taxon>
        <taxon>Dikarya</taxon>
        <taxon>Ascomycota</taxon>
        <taxon>Saccharomycotina</taxon>
        <taxon>Pichiomycetes</taxon>
        <taxon>Pichiales</taxon>
        <taxon>Pichiaceae</taxon>
        <taxon>Pichia</taxon>
    </lineage>
</organism>
<dbReference type="AlphaFoldDB" id="A0A4T0X6B9"/>
<dbReference type="InterPro" id="IPR013103">
    <property type="entry name" value="RVT_2"/>
</dbReference>
<feature type="region of interest" description="Disordered" evidence="1">
    <location>
        <begin position="66"/>
        <end position="88"/>
    </location>
</feature>
<keyword evidence="4" id="KW-1185">Reference proteome</keyword>
<name>A0A4T0X6B9_9ASCO</name>
<dbReference type="Pfam" id="PF07727">
    <property type="entry name" value="RVT_2"/>
    <property type="match status" value="1"/>
</dbReference>
<dbReference type="STRING" id="52247.A0A4T0X6B9"/>
<dbReference type="EMBL" id="SELW01000098">
    <property type="protein sequence ID" value="TID30873.1"/>
    <property type="molecule type" value="Genomic_DNA"/>
</dbReference>
<accession>A0A4T0X6B9</accession>
<evidence type="ECO:0000259" key="2">
    <source>
        <dbReference type="Pfam" id="PF07727"/>
    </source>
</evidence>
<evidence type="ECO:0000313" key="3">
    <source>
        <dbReference type="EMBL" id="TID30873.1"/>
    </source>
</evidence>
<comment type="caution">
    <text evidence="3">The sequence shown here is derived from an EMBL/GenBank/DDBJ whole genome shotgun (WGS) entry which is preliminary data.</text>
</comment>
<evidence type="ECO:0000313" key="4">
    <source>
        <dbReference type="Proteomes" id="UP000307173"/>
    </source>
</evidence>
<protein>
    <recommendedName>
        <fullName evidence="2">Reverse transcriptase Ty1/copia-type domain-containing protein</fullName>
    </recommendedName>
</protein>